<feature type="region of interest" description="Disordered" evidence="1">
    <location>
        <begin position="162"/>
        <end position="275"/>
    </location>
</feature>
<comment type="caution">
    <text evidence="3">The sequence shown here is derived from an EMBL/GenBank/DDBJ whole genome shotgun (WGS) entry which is preliminary data.</text>
</comment>
<name>A0ABR1G4J5_AURAN</name>
<proteinExistence type="predicted"/>
<protein>
    <submittedName>
        <fullName evidence="3">Uncharacterized protein</fullName>
    </submittedName>
</protein>
<feature type="compositionally biased region" description="Low complexity" evidence="1">
    <location>
        <begin position="710"/>
        <end position="724"/>
    </location>
</feature>
<keyword evidence="2" id="KW-1133">Transmembrane helix</keyword>
<keyword evidence="2" id="KW-0812">Transmembrane</keyword>
<accession>A0ABR1G4J5</accession>
<evidence type="ECO:0000313" key="4">
    <source>
        <dbReference type="Proteomes" id="UP001363151"/>
    </source>
</evidence>
<feature type="region of interest" description="Disordered" evidence="1">
    <location>
        <begin position="701"/>
        <end position="730"/>
    </location>
</feature>
<feature type="compositionally biased region" description="Pro residues" evidence="1">
    <location>
        <begin position="203"/>
        <end position="213"/>
    </location>
</feature>
<evidence type="ECO:0000256" key="2">
    <source>
        <dbReference type="SAM" id="Phobius"/>
    </source>
</evidence>
<sequence length="754" mass="79469">MADLPTAMLSWAWFAATEASWVAAVVVPPSVRFVNNALGLCLFVAFTLLSHAWIHRCYVVGTLLAPYFLDLEFEAERVDAQIAWDPVFTSFLASLREPRDVWARCYDLGRVGRRLRQCGYVPVIQIVLDVHRLTLFTPPPSRRREERAFMIKHATVTLSNAWHPDHRLKKKRRLRDLVKGARPALARTVSKMPSMKSPKNGSPKPPARSPPKATPKRRSDPSAPTTPTRTLRSASEPVAKFFAGGRRHVTGYLTPSKTPGAEPQTAPPAADASPALEPASSRFLTIHVDLTDLIVNVVAYDAKFKTTNLKRVIGALTGEEEVEDEEPVGDEDDDGEGLVGFEKATIADVHVNLYGVRSRDRKQKRISKAFSTTYDGVLSKLASSAQPKNLKHPGGKDHAFQYDYRPLLALTMSQATVAPRVFQSRRGLGLFLERVIVKALASTGLDGVNGAFRYAASSAEHAIGHTLGSVDMLADKLGGPGKHVIQGTTGVAGAAGLGALAAGKCVVGGVTSGAKTAIEGVANGITKGNVRDVSRGFYDGASEVTEGVVGASRAVLDGASDGAQALLGGVADAARYVPGVGHVVGGVAESTGHVVAGALGSAGHVVAGVVGGLGVAGRHVAKGDLKGAIVEGSVTLGSGFRDAGDELSSNLHSAANDVADGLKDGYKASKRLTIEASRTLTGAASPLLGTPSKKLNRIVSGQPTEEQKATPEAATPAQAGAATTTRKKKKRGLSRFFACNSARKDPATKQLDLD</sequence>
<feature type="compositionally biased region" description="Polar residues" evidence="1">
    <location>
        <begin position="222"/>
        <end position="233"/>
    </location>
</feature>
<evidence type="ECO:0000313" key="3">
    <source>
        <dbReference type="EMBL" id="KAK7248103.1"/>
    </source>
</evidence>
<gene>
    <name evidence="3" type="ORF">SO694_00080054</name>
</gene>
<evidence type="ECO:0000256" key="1">
    <source>
        <dbReference type="SAM" id="MobiDB-lite"/>
    </source>
</evidence>
<dbReference type="EMBL" id="JBBJCI010000120">
    <property type="protein sequence ID" value="KAK7248103.1"/>
    <property type="molecule type" value="Genomic_DNA"/>
</dbReference>
<keyword evidence="4" id="KW-1185">Reference proteome</keyword>
<feature type="transmembrane region" description="Helical" evidence="2">
    <location>
        <begin position="33"/>
        <end position="54"/>
    </location>
</feature>
<feature type="transmembrane region" description="Helical" evidence="2">
    <location>
        <begin position="6"/>
        <end position="26"/>
    </location>
</feature>
<organism evidence="3 4">
    <name type="scientific">Aureococcus anophagefferens</name>
    <name type="common">Harmful bloom alga</name>
    <dbReference type="NCBI Taxonomy" id="44056"/>
    <lineage>
        <taxon>Eukaryota</taxon>
        <taxon>Sar</taxon>
        <taxon>Stramenopiles</taxon>
        <taxon>Ochrophyta</taxon>
        <taxon>Pelagophyceae</taxon>
        <taxon>Pelagomonadales</taxon>
        <taxon>Pelagomonadaceae</taxon>
        <taxon>Aureococcus</taxon>
    </lineage>
</organism>
<keyword evidence="2" id="KW-0472">Membrane</keyword>
<dbReference type="Proteomes" id="UP001363151">
    <property type="component" value="Unassembled WGS sequence"/>
</dbReference>
<reference evidence="3 4" key="1">
    <citation type="submission" date="2024-03" db="EMBL/GenBank/DDBJ databases">
        <title>Aureococcus anophagefferens CCMP1851 and Kratosvirus quantuckense: Draft genome of a second virus-susceptible host strain in the model system.</title>
        <authorList>
            <person name="Chase E."/>
            <person name="Truchon A.R."/>
            <person name="Schepens W."/>
            <person name="Wilhelm S.W."/>
        </authorList>
    </citation>
    <scope>NUCLEOTIDE SEQUENCE [LARGE SCALE GENOMIC DNA]</scope>
    <source>
        <strain evidence="3 4">CCMP1851</strain>
    </source>
</reference>